<dbReference type="Proteomes" id="UP000184268">
    <property type="component" value="Unassembled WGS sequence"/>
</dbReference>
<dbReference type="PIRSF" id="PIRSF020736">
    <property type="entry name" value="MiaE"/>
    <property type="match status" value="1"/>
</dbReference>
<accession>A0A1M5Y909</accession>
<evidence type="ECO:0000313" key="1">
    <source>
        <dbReference type="EMBL" id="SHI08551.1"/>
    </source>
</evidence>
<dbReference type="CDD" id="cd07910">
    <property type="entry name" value="MiaE"/>
    <property type="match status" value="1"/>
</dbReference>
<dbReference type="InterPro" id="IPR009078">
    <property type="entry name" value="Ferritin-like_SF"/>
</dbReference>
<dbReference type="PANTHER" id="PTHR42637:SF1">
    <property type="entry name" value="TRNA 2-(METHYLSULFANYL)-N(6)-ISOPENTENYLADENOSINE(37) HYDROXYLASE"/>
    <property type="match status" value="1"/>
</dbReference>
<gene>
    <name evidence="1" type="ORF">SAMN02745129_3971</name>
</gene>
<dbReference type="GO" id="GO:0006400">
    <property type="term" value="P:tRNA modification"/>
    <property type="evidence" value="ECO:0007669"/>
    <property type="project" value="InterPro"/>
</dbReference>
<dbReference type="RefSeq" id="WP_067664465.1">
    <property type="nucleotide sequence ID" value="NZ_FQXG01000007.1"/>
</dbReference>
<dbReference type="InterPro" id="IPR010386">
    <property type="entry name" value="tRNA-Hydrxlase_MiaE"/>
</dbReference>
<dbReference type="STRING" id="299255.SAMN02745129_3971"/>
<dbReference type="SUPFAM" id="SSF47240">
    <property type="entry name" value="Ferritin-like"/>
    <property type="match status" value="1"/>
</dbReference>
<evidence type="ECO:0000313" key="2">
    <source>
        <dbReference type="Proteomes" id="UP000184268"/>
    </source>
</evidence>
<dbReference type="InterPro" id="IPR012347">
    <property type="entry name" value="Ferritin-like"/>
</dbReference>
<dbReference type="AlphaFoldDB" id="A0A1M5Y909"/>
<dbReference type="EMBL" id="FQXG01000007">
    <property type="protein sequence ID" value="SHI08551.1"/>
    <property type="molecule type" value="Genomic_DNA"/>
</dbReference>
<organism evidence="1 2">
    <name type="scientific">Ferrimonas marina</name>
    <dbReference type="NCBI Taxonomy" id="299255"/>
    <lineage>
        <taxon>Bacteria</taxon>
        <taxon>Pseudomonadati</taxon>
        <taxon>Pseudomonadota</taxon>
        <taxon>Gammaproteobacteria</taxon>
        <taxon>Alteromonadales</taxon>
        <taxon>Ferrimonadaceae</taxon>
        <taxon>Ferrimonas</taxon>
    </lineage>
</organism>
<dbReference type="OrthoDB" id="9802518at2"/>
<name>A0A1M5Y909_9GAMM</name>
<dbReference type="Gene3D" id="1.20.1260.10">
    <property type="match status" value="1"/>
</dbReference>
<proteinExistence type="predicted"/>
<sequence>MDTDLLAPVRGFLGCATPKAWLDAAEQALPLLLIDHCNCELKAAQAAIRLMRRYGDNDQDLLAWVAPYEAVAFGRMAPEDLLAQPGAGRVPLPTQRSELTDKLHLLVREELHHFRQVLALMQSRGVDYRHVSAGRYAVELRRHCRNQEPARQVDLLIIGAFIEARSCERFAALIPRVDPELGAFYHSLLRSEARHFEDYLTLARQLEGEGLEERVARFAQWEAELIQSPDPLFRFHSGVPV</sequence>
<keyword evidence="2" id="KW-1185">Reference proteome</keyword>
<dbReference type="GO" id="GO:0045301">
    <property type="term" value="F:tRNA 2-(methylsulfanyl)-N(6)-isopentenyladenosine(37) hydroxylase activity"/>
    <property type="evidence" value="ECO:0007669"/>
    <property type="project" value="InterPro"/>
</dbReference>
<reference evidence="1 2" key="1">
    <citation type="submission" date="2016-11" db="EMBL/GenBank/DDBJ databases">
        <authorList>
            <person name="Jaros S."/>
            <person name="Januszkiewicz K."/>
            <person name="Wedrychowicz H."/>
        </authorList>
    </citation>
    <scope>NUCLEOTIDE SEQUENCE [LARGE SCALE GENOMIC DNA]</scope>
    <source>
        <strain evidence="1 2">DSM 16917</strain>
    </source>
</reference>
<protein>
    <submittedName>
        <fullName evidence="1">tRNA-(Ms[2]io[6]A)-hydroxylase</fullName>
    </submittedName>
</protein>
<dbReference type="Pfam" id="PF06175">
    <property type="entry name" value="MiaE"/>
    <property type="match status" value="1"/>
</dbReference>
<dbReference type="PANTHER" id="PTHR42637">
    <property type="entry name" value="TRNA-(MS[2]IO[6]A)-HYDROXYLASE"/>
    <property type="match status" value="1"/>
</dbReference>